<dbReference type="InterPro" id="IPR044053">
    <property type="entry name" value="AsaB-like"/>
</dbReference>
<dbReference type="NCBIfam" id="NF041278">
    <property type="entry name" value="CmcJ_NvfI_EfuI"/>
    <property type="match status" value="1"/>
</dbReference>
<evidence type="ECO:0000256" key="2">
    <source>
        <dbReference type="ARBA" id="ARBA00023604"/>
    </source>
</evidence>
<name>A0A6A5VMU7_9PLEO</name>
<comment type="similarity">
    <text evidence="2">Belongs to the asaB hydroxylase/desaturase family.</text>
</comment>
<evidence type="ECO:0000256" key="1">
    <source>
        <dbReference type="ARBA" id="ARBA00023002"/>
    </source>
</evidence>
<evidence type="ECO:0000313" key="3">
    <source>
        <dbReference type="EMBL" id="KAF1974697.1"/>
    </source>
</evidence>
<evidence type="ECO:0000313" key="4">
    <source>
        <dbReference type="Proteomes" id="UP000800036"/>
    </source>
</evidence>
<gene>
    <name evidence="3" type="ORF">BU23DRAFT_598048</name>
</gene>
<dbReference type="OrthoDB" id="412788at2759"/>
<accession>A0A6A5VMU7</accession>
<protein>
    <submittedName>
        <fullName evidence="3">Uncharacterized protein</fullName>
    </submittedName>
</protein>
<reference evidence="3" key="1">
    <citation type="journal article" date="2020" name="Stud. Mycol.">
        <title>101 Dothideomycetes genomes: a test case for predicting lifestyles and emergence of pathogens.</title>
        <authorList>
            <person name="Haridas S."/>
            <person name="Albert R."/>
            <person name="Binder M."/>
            <person name="Bloem J."/>
            <person name="Labutti K."/>
            <person name="Salamov A."/>
            <person name="Andreopoulos B."/>
            <person name="Baker S."/>
            <person name="Barry K."/>
            <person name="Bills G."/>
            <person name="Bluhm B."/>
            <person name="Cannon C."/>
            <person name="Castanera R."/>
            <person name="Culley D."/>
            <person name="Daum C."/>
            <person name="Ezra D."/>
            <person name="Gonzalez J."/>
            <person name="Henrissat B."/>
            <person name="Kuo A."/>
            <person name="Liang C."/>
            <person name="Lipzen A."/>
            <person name="Lutzoni F."/>
            <person name="Magnuson J."/>
            <person name="Mondo S."/>
            <person name="Nolan M."/>
            <person name="Ohm R."/>
            <person name="Pangilinan J."/>
            <person name="Park H.-J."/>
            <person name="Ramirez L."/>
            <person name="Alfaro M."/>
            <person name="Sun H."/>
            <person name="Tritt A."/>
            <person name="Yoshinaga Y."/>
            <person name="Zwiers L.-H."/>
            <person name="Turgeon B."/>
            <person name="Goodwin S."/>
            <person name="Spatafora J."/>
            <person name="Crous P."/>
            <person name="Grigoriev I."/>
        </authorList>
    </citation>
    <scope>NUCLEOTIDE SEQUENCE</scope>
    <source>
        <strain evidence="3">CBS 107.79</strain>
    </source>
</reference>
<proteinExistence type="inferred from homology"/>
<dbReference type="PANTHER" id="PTHR34598:SF3">
    <property type="entry name" value="OXIDOREDUCTASE AN1597"/>
    <property type="match status" value="1"/>
</dbReference>
<dbReference type="PANTHER" id="PTHR34598">
    <property type="entry name" value="BLL6449 PROTEIN"/>
    <property type="match status" value="1"/>
</dbReference>
<keyword evidence="1" id="KW-0560">Oxidoreductase</keyword>
<keyword evidence="4" id="KW-1185">Reference proteome</keyword>
<organism evidence="3 4">
    <name type="scientific">Bimuria novae-zelandiae CBS 107.79</name>
    <dbReference type="NCBI Taxonomy" id="1447943"/>
    <lineage>
        <taxon>Eukaryota</taxon>
        <taxon>Fungi</taxon>
        <taxon>Dikarya</taxon>
        <taxon>Ascomycota</taxon>
        <taxon>Pezizomycotina</taxon>
        <taxon>Dothideomycetes</taxon>
        <taxon>Pleosporomycetidae</taxon>
        <taxon>Pleosporales</taxon>
        <taxon>Massarineae</taxon>
        <taxon>Didymosphaeriaceae</taxon>
        <taxon>Bimuria</taxon>
    </lineage>
</organism>
<dbReference type="AlphaFoldDB" id="A0A6A5VMU7"/>
<dbReference type="Proteomes" id="UP000800036">
    <property type="component" value="Unassembled WGS sequence"/>
</dbReference>
<dbReference type="GO" id="GO:0016491">
    <property type="term" value="F:oxidoreductase activity"/>
    <property type="evidence" value="ECO:0007669"/>
    <property type="project" value="UniProtKB-KW"/>
</dbReference>
<sequence length="278" mass="31331">MTYATAQFYAGTKDGAPAFLDYASGQSNLLPPEKHKIQLHDIHKLSSQPSLQTRGFQHAQFISTIREQDFISDQAGPSTTDAVQTYYAECSDLVRRLTGAVEVVPFHHRYRQQKAPPAVGAEKVKLYTTTPVPDIHIDNDSSTASSHLYRVLPTSVAAHWSSRHWAIINVWRPLAPVHQMPLALLDPSSIPIHPTPLAEPVYTRSNYKSHIRGLKWHPKYKFYYISEMQPEEALAFVDYDSERRWRMGGVAHGAVQEVCTSNAEELPLRSSVDGMVPW</sequence>
<dbReference type="EMBL" id="ML976673">
    <property type="protein sequence ID" value="KAF1974697.1"/>
    <property type="molecule type" value="Genomic_DNA"/>
</dbReference>